<dbReference type="GeneID" id="25734624"/>
<accession>A0A0D2MUJ7</accession>
<name>A0A0D2MUJ7_9CHLO</name>
<dbReference type="AlphaFoldDB" id="A0A0D2MUJ7"/>
<dbReference type="KEGG" id="mng:MNEG_1746"/>
<feature type="signal peptide" evidence="1">
    <location>
        <begin position="1"/>
        <end position="22"/>
    </location>
</feature>
<reference evidence="2 3" key="1">
    <citation type="journal article" date="2013" name="BMC Genomics">
        <title>Reconstruction of the lipid metabolism for the microalga Monoraphidium neglectum from its genome sequence reveals characteristics suitable for biofuel production.</title>
        <authorList>
            <person name="Bogen C."/>
            <person name="Al-Dilaimi A."/>
            <person name="Albersmeier A."/>
            <person name="Wichmann J."/>
            <person name="Grundmann M."/>
            <person name="Rupp O."/>
            <person name="Lauersen K.J."/>
            <person name="Blifernez-Klassen O."/>
            <person name="Kalinowski J."/>
            <person name="Goesmann A."/>
            <person name="Mussgnug J.H."/>
            <person name="Kruse O."/>
        </authorList>
    </citation>
    <scope>NUCLEOTIDE SEQUENCE [LARGE SCALE GENOMIC DNA]</scope>
    <source>
        <strain evidence="2 3">SAG 48.87</strain>
    </source>
</reference>
<gene>
    <name evidence="2" type="ORF">MNEG_1746</name>
</gene>
<organism evidence="2 3">
    <name type="scientific">Monoraphidium neglectum</name>
    <dbReference type="NCBI Taxonomy" id="145388"/>
    <lineage>
        <taxon>Eukaryota</taxon>
        <taxon>Viridiplantae</taxon>
        <taxon>Chlorophyta</taxon>
        <taxon>core chlorophytes</taxon>
        <taxon>Chlorophyceae</taxon>
        <taxon>CS clade</taxon>
        <taxon>Sphaeropleales</taxon>
        <taxon>Selenastraceae</taxon>
        <taxon>Monoraphidium</taxon>
    </lineage>
</organism>
<evidence type="ECO:0000313" key="2">
    <source>
        <dbReference type="EMBL" id="KIZ06215.1"/>
    </source>
</evidence>
<feature type="chain" id="PRO_5002259117" evidence="1">
    <location>
        <begin position="23"/>
        <end position="204"/>
    </location>
</feature>
<keyword evidence="1" id="KW-0732">Signal</keyword>
<evidence type="ECO:0000313" key="3">
    <source>
        <dbReference type="Proteomes" id="UP000054498"/>
    </source>
</evidence>
<proteinExistence type="predicted"/>
<dbReference type="RefSeq" id="XP_013905234.1">
    <property type="nucleotide sequence ID" value="XM_014049780.1"/>
</dbReference>
<evidence type="ECO:0000256" key="1">
    <source>
        <dbReference type="SAM" id="SignalP"/>
    </source>
</evidence>
<protein>
    <submittedName>
        <fullName evidence="2">Uncharacterized protein</fullName>
    </submittedName>
</protein>
<keyword evidence="3" id="KW-1185">Reference proteome</keyword>
<dbReference type="EMBL" id="KK100400">
    <property type="protein sequence ID" value="KIZ06215.1"/>
    <property type="molecule type" value="Genomic_DNA"/>
</dbReference>
<dbReference type="Proteomes" id="UP000054498">
    <property type="component" value="Unassembled WGS sequence"/>
</dbReference>
<sequence length="204" mass="20181">MLLVVALLLAAPAASAPQRARGAPVAAAPAALGPAGAFDAARRALYEASDESFSDSSLTQAGPTCIARFYALVDQLYPSGSTCPVTIQQGLSATAADMCPEGGGGVGSPLQQCLRATTATADAWTDYVTTCPVLRIKQRAPGFKSGVGGFSCVPKYATPAEFRSQYLAAGAAGGAKAATSAGAGRAAQASWVLAAAVAAAAVAL</sequence>